<evidence type="ECO:0000313" key="1">
    <source>
        <dbReference type="EMBL" id="OEL17847.1"/>
    </source>
</evidence>
<proteinExistence type="predicted"/>
<feature type="non-terminal residue" evidence="1">
    <location>
        <position position="1"/>
    </location>
</feature>
<evidence type="ECO:0000313" key="2">
    <source>
        <dbReference type="Proteomes" id="UP000095767"/>
    </source>
</evidence>
<gene>
    <name evidence="1" type="ORF">BAE44_0021130</name>
</gene>
<accession>A0A1E5UYC4</accession>
<reference evidence="1 2" key="1">
    <citation type="submission" date="2016-09" db="EMBL/GenBank/DDBJ databases">
        <title>The draft genome of Dichanthelium oligosanthes: A C3 panicoid grass species.</title>
        <authorList>
            <person name="Studer A.J."/>
            <person name="Schnable J.C."/>
            <person name="Brutnell T.P."/>
        </authorList>
    </citation>
    <scope>NUCLEOTIDE SEQUENCE [LARGE SCALE GENOMIC DNA]</scope>
    <source>
        <strain evidence="2">cv. Kellogg 1175</strain>
        <tissue evidence="1">Leaf</tissue>
    </source>
</reference>
<comment type="caution">
    <text evidence="1">The sequence shown here is derived from an EMBL/GenBank/DDBJ whole genome shotgun (WGS) entry which is preliminary data.</text>
</comment>
<protein>
    <submittedName>
        <fullName evidence="1">Uncharacterized protein</fullName>
    </submittedName>
</protein>
<dbReference type="Proteomes" id="UP000095767">
    <property type="component" value="Unassembled WGS sequence"/>
</dbReference>
<dbReference type="AlphaFoldDB" id="A0A1E5UYC4"/>
<dbReference type="EMBL" id="LWDX02058472">
    <property type="protein sequence ID" value="OEL17847.1"/>
    <property type="molecule type" value="Genomic_DNA"/>
</dbReference>
<organism evidence="1 2">
    <name type="scientific">Dichanthelium oligosanthes</name>
    <dbReference type="NCBI Taxonomy" id="888268"/>
    <lineage>
        <taxon>Eukaryota</taxon>
        <taxon>Viridiplantae</taxon>
        <taxon>Streptophyta</taxon>
        <taxon>Embryophyta</taxon>
        <taxon>Tracheophyta</taxon>
        <taxon>Spermatophyta</taxon>
        <taxon>Magnoliopsida</taxon>
        <taxon>Liliopsida</taxon>
        <taxon>Poales</taxon>
        <taxon>Poaceae</taxon>
        <taxon>PACMAD clade</taxon>
        <taxon>Panicoideae</taxon>
        <taxon>Panicodae</taxon>
        <taxon>Paniceae</taxon>
        <taxon>Dichantheliinae</taxon>
        <taxon>Dichanthelium</taxon>
    </lineage>
</organism>
<sequence>LYLDVGCHTQDQVIRLSVKLFH</sequence>
<keyword evidence="2" id="KW-1185">Reference proteome</keyword>
<name>A0A1E5UYC4_9POAL</name>